<proteinExistence type="predicted"/>
<keyword evidence="1" id="KW-0732">Signal</keyword>
<evidence type="ECO:0000259" key="2">
    <source>
        <dbReference type="Pfam" id="PF14467"/>
    </source>
</evidence>
<name>A0A0Q0D6S5_9PSED</name>
<organism evidence="3 4">
    <name type="scientific">Pseudomonas syringae pv. primulae</name>
    <dbReference type="NCBI Taxonomy" id="251707"/>
    <lineage>
        <taxon>Bacteria</taxon>
        <taxon>Pseudomonadati</taxon>
        <taxon>Pseudomonadota</taxon>
        <taxon>Gammaproteobacteria</taxon>
        <taxon>Pseudomonadales</taxon>
        <taxon>Pseudomonadaceae</taxon>
        <taxon>Pseudomonas</taxon>
    </lineage>
</organism>
<protein>
    <recommendedName>
        <fullName evidence="2">DUF4426 domain-containing protein</fullName>
    </recommendedName>
</protein>
<feature type="chain" id="PRO_5006176385" description="DUF4426 domain-containing protein" evidence="1">
    <location>
        <begin position="20"/>
        <end position="144"/>
    </location>
</feature>
<feature type="domain" description="DUF4426" evidence="2">
    <location>
        <begin position="29"/>
        <end position="142"/>
    </location>
</feature>
<evidence type="ECO:0000256" key="1">
    <source>
        <dbReference type="SAM" id="SignalP"/>
    </source>
</evidence>
<dbReference type="Pfam" id="PF14467">
    <property type="entry name" value="DUF4426"/>
    <property type="match status" value="1"/>
</dbReference>
<dbReference type="Gene3D" id="2.60.40.3340">
    <property type="entry name" value="Domain of unknown function DUF4426"/>
    <property type="match status" value="1"/>
</dbReference>
<dbReference type="RefSeq" id="WP_057409908.1">
    <property type="nucleotide sequence ID" value="NZ_LJRC01000179.1"/>
</dbReference>
<dbReference type="AlphaFoldDB" id="A0A0Q0D6S5"/>
<reference evidence="3 4" key="1">
    <citation type="submission" date="2015-09" db="EMBL/GenBank/DDBJ databases">
        <title>Genome announcement of multiple Pseudomonas syringae strains.</title>
        <authorList>
            <person name="Thakur S."/>
            <person name="Wang P.W."/>
            <person name="Gong Y."/>
            <person name="Weir B.S."/>
            <person name="Guttman D.S."/>
        </authorList>
    </citation>
    <scope>NUCLEOTIDE SEQUENCE [LARGE SCALE GENOMIC DNA]</scope>
    <source>
        <strain evidence="3 4">ICMP3956</strain>
    </source>
</reference>
<feature type="signal peptide" evidence="1">
    <location>
        <begin position="1"/>
        <end position="19"/>
    </location>
</feature>
<dbReference type="PATRIC" id="fig|251707.3.peg.2407"/>
<dbReference type="EMBL" id="LJRC01000179">
    <property type="protein sequence ID" value="KPY34754.1"/>
    <property type="molecule type" value="Genomic_DNA"/>
</dbReference>
<evidence type="ECO:0000313" key="3">
    <source>
        <dbReference type="EMBL" id="KPY34754.1"/>
    </source>
</evidence>
<comment type="caution">
    <text evidence="3">The sequence shown here is derived from an EMBL/GenBank/DDBJ whole genome shotgun (WGS) entry which is preliminary data.</text>
</comment>
<evidence type="ECO:0000313" key="4">
    <source>
        <dbReference type="Proteomes" id="UP000050562"/>
    </source>
</evidence>
<sequence length="144" mass="15977">MRRLMLSLLIASLSLPAMAADAIKGNRQEQFGDITVYYNTFNSTVLQPDIARSAELIRSKEQGVINISVIRNGKPQMAQVSGTIRDLANDSLPLGFRPVTEYGAVSYVAQYPVPQQEVRIFDITVQTGGNTHRFSFNQELFPGQ</sequence>
<dbReference type="Proteomes" id="UP000050562">
    <property type="component" value="Unassembled WGS sequence"/>
</dbReference>
<dbReference type="InterPro" id="IPR025218">
    <property type="entry name" value="DUF4426"/>
</dbReference>
<gene>
    <name evidence="3" type="ORF">ALO52_01772</name>
</gene>
<accession>A0A0Q0D6S5</accession>